<feature type="binding site" evidence="9">
    <location>
        <position position="68"/>
    </location>
    <ligand>
        <name>[4Fe-4S] cluster</name>
        <dbReference type="ChEBI" id="CHEBI:49883"/>
        <label>2</label>
        <note>4Fe-4S-S-AdoMet</note>
    </ligand>
</feature>
<evidence type="ECO:0000256" key="3">
    <source>
        <dbReference type="ARBA" id="ARBA00022679"/>
    </source>
</evidence>
<feature type="domain" description="Radical SAM core" evidence="10">
    <location>
        <begin position="47"/>
        <end position="261"/>
    </location>
</feature>
<feature type="binding site" evidence="9">
    <location>
        <position position="46"/>
    </location>
    <ligand>
        <name>[4Fe-4S] cluster</name>
        <dbReference type="ChEBI" id="CHEBI:49883"/>
        <label>1</label>
    </ligand>
</feature>
<comment type="pathway">
    <text evidence="9">Protein modification; protein lipoylation via endogenous pathway; protein N(6)-(lipoyl)lysine from octanoyl-[acyl-carrier-protein]: step 2/2.</text>
</comment>
<comment type="cofactor">
    <cofactor evidence="9">
        <name>[4Fe-4S] cluster</name>
        <dbReference type="ChEBI" id="CHEBI:49883"/>
    </cofactor>
    <text evidence="9">Binds 2 [4Fe-4S] clusters per subunit. One cluster is coordinated with 3 cysteines and an exchangeable S-adenosyl-L-methionine.</text>
</comment>
<dbReference type="NCBIfam" id="NF004019">
    <property type="entry name" value="PRK05481.1"/>
    <property type="match status" value="1"/>
</dbReference>
<evidence type="ECO:0000256" key="5">
    <source>
        <dbReference type="ARBA" id="ARBA00022723"/>
    </source>
</evidence>
<dbReference type="SFLD" id="SFLDS00029">
    <property type="entry name" value="Radical_SAM"/>
    <property type="match status" value="1"/>
</dbReference>
<evidence type="ECO:0000256" key="8">
    <source>
        <dbReference type="ARBA" id="ARBA00047326"/>
    </source>
</evidence>
<gene>
    <name evidence="9 11" type="primary">lipA</name>
    <name evidence="11" type="ORF">P6N53_05205</name>
</gene>
<evidence type="ECO:0000313" key="11">
    <source>
        <dbReference type="EMBL" id="MDO7786619.1"/>
    </source>
</evidence>
<accession>A0AAW7ZAF2</accession>
<protein>
    <recommendedName>
        <fullName evidence="9">Lipoyl synthase</fullName>
        <ecNumber evidence="9">2.8.1.8</ecNumber>
    </recommendedName>
    <alternativeName>
        <fullName evidence="9">Lip-syn</fullName>
        <shortName evidence="9">LS</shortName>
    </alternativeName>
    <alternativeName>
        <fullName evidence="9">Lipoate synthase</fullName>
    </alternativeName>
    <alternativeName>
        <fullName evidence="9">Lipoic acid synthase</fullName>
    </alternativeName>
    <alternativeName>
        <fullName evidence="9">Sulfur insertion protein LipA</fullName>
    </alternativeName>
</protein>
<dbReference type="GO" id="GO:0046872">
    <property type="term" value="F:metal ion binding"/>
    <property type="evidence" value="ECO:0007669"/>
    <property type="project" value="UniProtKB-KW"/>
</dbReference>
<comment type="caution">
    <text evidence="11">The sequence shown here is derived from an EMBL/GenBank/DDBJ whole genome shotgun (WGS) entry which is preliminary data.</text>
</comment>
<evidence type="ECO:0000256" key="1">
    <source>
        <dbReference type="ARBA" id="ARBA00022485"/>
    </source>
</evidence>
<keyword evidence="7 9" id="KW-0411">Iron-sulfur</keyword>
<dbReference type="NCBIfam" id="NF009544">
    <property type="entry name" value="PRK12928.1"/>
    <property type="match status" value="1"/>
</dbReference>
<keyword evidence="4 9" id="KW-0949">S-adenosyl-L-methionine</keyword>
<dbReference type="SFLD" id="SFLDG01058">
    <property type="entry name" value="lipoyl_synthase_like"/>
    <property type="match status" value="1"/>
</dbReference>
<dbReference type="Proteomes" id="UP001172911">
    <property type="component" value="Unassembled WGS sequence"/>
</dbReference>
<feature type="binding site" evidence="9">
    <location>
        <position position="35"/>
    </location>
    <ligand>
        <name>[4Fe-4S] cluster</name>
        <dbReference type="ChEBI" id="CHEBI:49883"/>
        <label>1</label>
    </ligand>
</feature>
<name>A0AAW7ZAF2_9FIRM</name>
<dbReference type="PANTHER" id="PTHR10949">
    <property type="entry name" value="LIPOYL SYNTHASE"/>
    <property type="match status" value="1"/>
</dbReference>
<feature type="binding site" evidence="9">
    <location>
        <position position="61"/>
    </location>
    <ligand>
        <name>[4Fe-4S] cluster</name>
        <dbReference type="ChEBI" id="CHEBI:49883"/>
        <label>2</label>
        <note>4Fe-4S-S-AdoMet</note>
    </ligand>
</feature>
<feature type="binding site" evidence="9">
    <location>
        <position position="40"/>
    </location>
    <ligand>
        <name>[4Fe-4S] cluster</name>
        <dbReference type="ChEBI" id="CHEBI:49883"/>
        <label>1</label>
    </ligand>
</feature>
<evidence type="ECO:0000313" key="12">
    <source>
        <dbReference type="Proteomes" id="UP001172911"/>
    </source>
</evidence>
<feature type="binding site" evidence="9">
    <location>
        <position position="65"/>
    </location>
    <ligand>
        <name>[4Fe-4S] cluster</name>
        <dbReference type="ChEBI" id="CHEBI:49883"/>
        <label>2</label>
        <note>4Fe-4S-S-AdoMet</note>
    </ligand>
</feature>
<dbReference type="EC" id="2.8.1.8" evidence="9"/>
<dbReference type="FunFam" id="3.20.20.70:FF:000040">
    <property type="entry name" value="Lipoyl synthase"/>
    <property type="match status" value="1"/>
</dbReference>
<dbReference type="Pfam" id="PF04055">
    <property type="entry name" value="Radical_SAM"/>
    <property type="match status" value="1"/>
</dbReference>
<dbReference type="EMBL" id="JARPTC010000006">
    <property type="protein sequence ID" value="MDO7786619.1"/>
    <property type="molecule type" value="Genomic_DNA"/>
</dbReference>
<sequence length="284" mass="31831">MNKRKPEWLRVKLQGAEKTHEVKEMLDRLSLHTVCQEANCPNLIECFARKTATFMILGSICTRNCTFCNVTKGQTQALDPKEPDNVAKAVEELGLKHAVITSVTRDDLPDGGAHHFSRVIEKLRATQVIVEVLVPDFQGSGEALATVINAKPHILNHNIETVPRLYPSVRPRASYARSLELIKSCKELDNSIFTKSGIMVGLGEQEEEVISVLRDLRLAGCDLLTIGQYLAPSDKHHPVIEYIHPDLFKRYRDVAYEMGFKYVASDPLVRSSYHAAEVADILNK</sequence>
<dbReference type="InterPro" id="IPR006638">
    <property type="entry name" value="Elp3/MiaA/NifB-like_rSAM"/>
</dbReference>
<dbReference type="InterPro" id="IPR058240">
    <property type="entry name" value="rSAM_sf"/>
</dbReference>
<dbReference type="AlphaFoldDB" id="A0AAW7ZAF2"/>
<dbReference type="PANTHER" id="PTHR10949:SF0">
    <property type="entry name" value="LIPOYL SYNTHASE, MITOCHONDRIAL"/>
    <property type="match status" value="1"/>
</dbReference>
<dbReference type="GO" id="GO:0016992">
    <property type="term" value="F:lipoate synthase activity"/>
    <property type="evidence" value="ECO:0007669"/>
    <property type="project" value="UniProtKB-UniRule"/>
</dbReference>
<dbReference type="InterPro" id="IPR013785">
    <property type="entry name" value="Aldolase_TIM"/>
</dbReference>
<keyword evidence="12" id="KW-1185">Reference proteome</keyword>
<dbReference type="RefSeq" id="WP_304541684.1">
    <property type="nucleotide sequence ID" value="NZ_JARPTC010000006.1"/>
</dbReference>
<evidence type="ECO:0000259" key="10">
    <source>
        <dbReference type="PROSITE" id="PS51918"/>
    </source>
</evidence>
<keyword evidence="1 9" id="KW-0004">4Fe-4S</keyword>
<comment type="similarity">
    <text evidence="9">Belongs to the radical SAM superfamily. Lipoyl synthase family.</text>
</comment>
<evidence type="ECO:0000256" key="7">
    <source>
        <dbReference type="ARBA" id="ARBA00023014"/>
    </source>
</evidence>
<dbReference type="HAMAP" id="MF_00206">
    <property type="entry name" value="Lipoyl_synth"/>
    <property type="match status" value="1"/>
</dbReference>
<evidence type="ECO:0000256" key="2">
    <source>
        <dbReference type="ARBA" id="ARBA00022490"/>
    </source>
</evidence>
<evidence type="ECO:0000256" key="6">
    <source>
        <dbReference type="ARBA" id="ARBA00023004"/>
    </source>
</evidence>
<keyword evidence="5 9" id="KW-0479">Metal-binding</keyword>
<dbReference type="SMART" id="SM00729">
    <property type="entry name" value="Elp3"/>
    <property type="match status" value="1"/>
</dbReference>
<dbReference type="SUPFAM" id="SSF102114">
    <property type="entry name" value="Radical SAM enzymes"/>
    <property type="match status" value="1"/>
</dbReference>
<keyword evidence="3 9" id="KW-0808">Transferase</keyword>
<feature type="binding site" evidence="9">
    <location>
        <position position="272"/>
    </location>
    <ligand>
        <name>[4Fe-4S] cluster</name>
        <dbReference type="ChEBI" id="CHEBI:49883"/>
        <label>1</label>
    </ligand>
</feature>
<dbReference type="Gene3D" id="3.20.20.70">
    <property type="entry name" value="Aldolase class I"/>
    <property type="match status" value="1"/>
</dbReference>
<dbReference type="GO" id="GO:0051539">
    <property type="term" value="F:4 iron, 4 sulfur cluster binding"/>
    <property type="evidence" value="ECO:0007669"/>
    <property type="project" value="UniProtKB-UniRule"/>
</dbReference>
<dbReference type="SFLD" id="SFLDF00271">
    <property type="entry name" value="lipoyl_synthase"/>
    <property type="match status" value="1"/>
</dbReference>
<keyword evidence="6 9" id="KW-0408">Iron</keyword>
<evidence type="ECO:0000256" key="4">
    <source>
        <dbReference type="ARBA" id="ARBA00022691"/>
    </source>
</evidence>
<dbReference type="PIRSF" id="PIRSF005963">
    <property type="entry name" value="Lipoyl_synth"/>
    <property type="match status" value="1"/>
</dbReference>
<comment type="subcellular location">
    <subcellularLocation>
        <location evidence="9">Cytoplasm</location>
    </subcellularLocation>
</comment>
<proteinExistence type="inferred from homology"/>
<reference evidence="11" key="1">
    <citation type="journal article" date="2023" name="J. Hazard. Mater.">
        <title>Anaerobic biodegradation of pyrene and benzo[a]pyrene by a new sulfate-reducing Desulforamulus aquiferis strain DSA.</title>
        <authorList>
            <person name="Zhang Z."/>
            <person name="Sun J."/>
            <person name="Gong X."/>
            <person name="Wang C."/>
            <person name="Wang H."/>
        </authorList>
    </citation>
    <scope>NUCLEOTIDE SEQUENCE</scope>
    <source>
        <strain evidence="11">DSA</strain>
    </source>
</reference>
<organism evidence="11 12">
    <name type="scientific">Desulforamulus aquiferis</name>
    <dbReference type="NCBI Taxonomy" id="1397668"/>
    <lineage>
        <taxon>Bacteria</taxon>
        <taxon>Bacillati</taxon>
        <taxon>Bacillota</taxon>
        <taxon>Clostridia</taxon>
        <taxon>Eubacteriales</taxon>
        <taxon>Peptococcaceae</taxon>
        <taxon>Desulforamulus</taxon>
    </lineage>
</organism>
<reference evidence="11" key="2">
    <citation type="submission" date="2023-03" db="EMBL/GenBank/DDBJ databases">
        <authorList>
            <person name="Zhang Z."/>
        </authorList>
    </citation>
    <scope>NUCLEOTIDE SEQUENCE</scope>
    <source>
        <strain evidence="11">DSA</strain>
    </source>
</reference>
<keyword evidence="2 9" id="KW-0963">Cytoplasm</keyword>
<dbReference type="GO" id="GO:0005737">
    <property type="term" value="C:cytoplasm"/>
    <property type="evidence" value="ECO:0007669"/>
    <property type="project" value="UniProtKB-SubCell"/>
</dbReference>
<dbReference type="GO" id="GO:0009249">
    <property type="term" value="P:protein lipoylation"/>
    <property type="evidence" value="ECO:0007669"/>
    <property type="project" value="UniProtKB-UniRule"/>
</dbReference>
<dbReference type="InterPro" id="IPR003698">
    <property type="entry name" value="Lipoyl_synth"/>
</dbReference>
<comment type="catalytic activity">
    <reaction evidence="8 9">
        <text>[[Fe-S] cluster scaffold protein carrying a second [4Fe-4S](2+) cluster] + N(6)-octanoyl-L-lysyl-[protein] + 2 oxidized [2Fe-2S]-[ferredoxin] + 2 S-adenosyl-L-methionine + 4 H(+) = [[Fe-S] cluster scaffold protein] + N(6)-[(R)-dihydrolipoyl]-L-lysyl-[protein] + 4 Fe(3+) + 2 hydrogen sulfide + 2 5'-deoxyadenosine + 2 L-methionine + 2 reduced [2Fe-2S]-[ferredoxin]</text>
        <dbReference type="Rhea" id="RHEA:16585"/>
        <dbReference type="Rhea" id="RHEA-COMP:9928"/>
        <dbReference type="Rhea" id="RHEA-COMP:10000"/>
        <dbReference type="Rhea" id="RHEA-COMP:10001"/>
        <dbReference type="Rhea" id="RHEA-COMP:10475"/>
        <dbReference type="Rhea" id="RHEA-COMP:14568"/>
        <dbReference type="Rhea" id="RHEA-COMP:14569"/>
        <dbReference type="ChEBI" id="CHEBI:15378"/>
        <dbReference type="ChEBI" id="CHEBI:17319"/>
        <dbReference type="ChEBI" id="CHEBI:29034"/>
        <dbReference type="ChEBI" id="CHEBI:29919"/>
        <dbReference type="ChEBI" id="CHEBI:33722"/>
        <dbReference type="ChEBI" id="CHEBI:33737"/>
        <dbReference type="ChEBI" id="CHEBI:33738"/>
        <dbReference type="ChEBI" id="CHEBI:57844"/>
        <dbReference type="ChEBI" id="CHEBI:59789"/>
        <dbReference type="ChEBI" id="CHEBI:78809"/>
        <dbReference type="ChEBI" id="CHEBI:83100"/>
        <dbReference type="EC" id="2.8.1.8"/>
    </reaction>
</comment>
<evidence type="ECO:0000256" key="9">
    <source>
        <dbReference type="HAMAP-Rule" id="MF_00206"/>
    </source>
</evidence>
<dbReference type="NCBIfam" id="TIGR00510">
    <property type="entry name" value="lipA"/>
    <property type="match status" value="1"/>
</dbReference>
<dbReference type="InterPro" id="IPR007197">
    <property type="entry name" value="rSAM"/>
</dbReference>
<dbReference type="PROSITE" id="PS51918">
    <property type="entry name" value="RADICAL_SAM"/>
    <property type="match status" value="1"/>
</dbReference>
<comment type="function">
    <text evidence="9">Catalyzes the radical-mediated insertion of two sulfur atoms into the C-6 and C-8 positions of the octanoyl moiety bound to the lipoyl domains of lipoate-dependent enzymes, thereby converting the octanoylated domains into lipoylated derivatives.</text>
</comment>